<evidence type="ECO:0000313" key="13">
    <source>
        <dbReference type="EMBL" id="OBZ70518.1"/>
    </source>
</evidence>
<feature type="region of interest" description="Disordered" evidence="11">
    <location>
        <begin position="56"/>
        <end position="76"/>
    </location>
</feature>
<feature type="transmembrane region" description="Helical" evidence="12">
    <location>
        <begin position="463"/>
        <end position="486"/>
    </location>
</feature>
<keyword evidence="4" id="KW-0833">Ubl conjugation pathway</keyword>
<proteinExistence type="predicted"/>
<feature type="transmembrane region" description="Helical" evidence="12">
    <location>
        <begin position="335"/>
        <end position="356"/>
    </location>
</feature>
<comment type="subcellular location">
    <subcellularLocation>
        <location evidence="1">Membrane</location>
        <topology evidence="1">Multi-pass membrane protein</topology>
    </subcellularLocation>
</comment>
<evidence type="ECO:0000256" key="6">
    <source>
        <dbReference type="ARBA" id="ARBA00022989"/>
    </source>
</evidence>
<dbReference type="GO" id="GO:0005886">
    <property type="term" value="C:plasma membrane"/>
    <property type="evidence" value="ECO:0007669"/>
    <property type="project" value="TreeGrafter"/>
</dbReference>
<comment type="caution">
    <text evidence="13">The sequence shown here is derived from an EMBL/GenBank/DDBJ whole genome shotgun (WGS) entry which is preliminary data.</text>
</comment>
<accession>A0A1C7M1A9</accession>
<dbReference type="PANTHER" id="PTHR45711:SF6">
    <property type="entry name" value="CHLORIDE CHANNEL PROTEIN"/>
    <property type="match status" value="1"/>
</dbReference>
<keyword evidence="2" id="KW-0813">Transport</keyword>
<feature type="transmembrane region" description="Helical" evidence="12">
    <location>
        <begin position="640"/>
        <end position="658"/>
    </location>
</feature>
<dbReference type="GO" id="GO:0015031">
    <property type="term" value="P:protein transport"/>
    <property type="evidence" value="ECO:0007669"/>
    <property type="project" value="UniProtKB-KW"/>
</dbReference>
<dbReference type="GO" id="GO:0019787">
    <property type="term" value="F:ubiquitin-like protein transferase activity"/>
    <property type="evidence" value="ECO:0007669"/>
    <property type="project" value="InterPro"/>
</dbReference>
<evidence type="ECO:0000256" key="10">
    <source>
        <dbReference type="ARBA" id="ARBA00023214"/>
    </source>
</evidence>
<feature type="region of interest" description="Disordered" evidence="11">
    <location>
        <begin position="143"/>
        <end position="166"/>
    </location>
</feature>
<evidence type="ECO:0000256" key="7">
    <source>
        <dbReference type="ARBA" id="ARBA00023006"/>
    </source>
</evidence>
<dbReference type="InterPro" id="IPR001807">
    <property type="entry name" value="ClC"/>
</dbReference>
<feature type="region of interest" description="Disordered" evidence="11">
    <location>
        <begin position="1061"/>
        <end position="1081"/>
    </location>
</feature>
<feature type="transmembrane region" description="Helical" evidence="12">
    <location>
        <begin position="576"/>
        <end position="595"/>
    </location>
</feature>
<feature type="transmembrane region" description="Helical" evidence="12">
    <location>
        <begin position="239"/>
        <end position="260"/>
    </location>
</feature>
<keyword evidence="10" id="KW-0868">Chloride</keyword>
<name>A0A1C7M1A9_GRIFR</name>
<keyword evidence="14" id="KW-1185">Reference proteome</keyword>
<reference evidence="13 14" key="1">
    <citation type="submission" date="2016-03" db="EMBL/GenBank/DDBJ databases">
        <title>Whole genome sequencing of Grifola frondosa 9006-11.</title>
        <authorList>
            <person name="Min B."/>
            <person name="Park H."/>
            <person name="Kim J.-G."/>
            <person name="Cho H."/>
            <person name="Oh Y.-L."/>
            <person name="Kong W.-S."/>
            <person name="Choi I.-G."/>
        </authorList>
    </citation>
    <scope>NUCLEOTIDE SEQUENCE [LARGE SCALE GENOMIC DNA]</scope>
    <source>
        <strain evidence="13 14">9006-11</strain>
    </source>
</reference>
<evidence type="ECO:0000256" key="1">
    <source>
        <dbReference type="ARBA" id="ARBA00004141"/>
    </source>
</evidence>
<dbReference type="GO" id="GO:0005769">
    <property type="term" value="C:early endosome"/>
    <property type="evidence" value="ECO:0007669"/>
    <property type="project" value="TreeGrafter"/>
</dbReference>
<keyword evidence="9 12" id="KW-0472">Membrane</keyword>
<organism evidence="13 14">
    <name type="scientific">Grifola frondosa</name>
    <name type="common">Maitake</name>
    <name type="synonym">Polyporus frondosus</name>
    <dbReference type="NCBI Taxonomy" id="5627"/>
    <lineage>
        <taxon>Eukaryota</taxon>
        <taxon>Fungi</taxon>
        <taxon>Dikarya</taxon>
        <taxon>Basidiomycota</taxon>
        <taxon>Agaricomycotina</taxon>
        <taxon>Agaricomycetes</taxon>
        <taxon>Polyporales</taxon>
        <taxon>Grifolaceae</taxon>
        <taxon>Grifola</taxon>
    </lineage>
</organism>
<dbReference type="GO" id="GO:0005794">
    <property type="term" value="C:Golgi apparatus"/>
    <property type="evidence" value="ECO:0007669"/>
    <property type="project" value="TreeGrafter"/>
</dbReference>
<dbReference type="Pfam" id="PF03987">
    <property type="entry name" value="Autophagy_act_C"/>
    <property type="match status" value="1"/>
</dbReference>
<dbReference type="PANTHER" id="PTHR45711">
    <property type="entry name" value="CHLORIDE CHANNEL PROTEIN"/>
    <property type="match status" value="1"/>
</dbReference>
<dbReference type="OrthoDB" id="431497at2759"/>
<feature type="transmembrane region" description="Helical" evidence="12">
    <location>
        <begin position="705"/>
        <end position="724"/>
    </location>
</feature>
<evidence type="ECO:0000256" key="8">
    <source>
        <dbReference type="ARBA" id="ARBA00023065"/>
    </source>
</evidence>
<dbReference type="InterPro" id="IPR007135">
    <property type="entry name" value="Atg3/Atg10"/>
</dbReference>
<keyword evidence="3 12" id="KW-0812">Transmembrane</keyword>
<dbReference type="AlphaFoldDB" id="A0A1C7M1A9"/>
<evidence type="ECO:0000256" key="9">
    <source>
        <dbReference type="ARBA" id="ARBA00023136"/>
    </source>
</evidence>
<dbReference type="CDD" id="cd03684">
    <property type="entry name" value="ClC_3_like"/>
    <property type="match status" value="1"/>
</dbReference>
<gene>
    <name evidence="13" type="primary">CLCN5</name>
    <name evidence="13" type="ORF">A0H81_09233</name>
</gene>
<evidence type="ECO:0000256" key="2">
    <source>
        <dbReference type="ARBA" id="ARBA00022448"/>
    </source>
</evidence>
<dbReference type="Pfam" id="PF00654">
    <property type="entry name" value="Voltage_CLC"/>
    <property type="match status" value="1"/>
</dbReference>
<dbReference type="Gene3D" id="1.10.3080.10">
    <property type="entry name" value="Clc chloride channel"/>
    <property type="match status" value="1"/>
</dbReference>
<sequence>MFHFQAKPNKDPDSEFQLASLLVIVYLVVGERIQWVDFGEYRAVRRCIMSLSRIPSIPTTNADSRPSQGPLSGPFNTEWRRKRLLQIGNEHADETSSLRPALDARPTSYGTLPNSARTERNKPPRTLSRRISALPGLRIPKNFFSTPATASHPSTPSTPDSACFPPQRPISAYDAPVVQDISDYREPEADVKTNGIRVWYSSFTSIDWLHDAVKDSARQSRLRRRKSKRGRIHRHLDRSIGWIIVSIVGFFTAIVAFLIVRSEQWLFDVKEGYCREAWWRAKRFCCPTPDDTKLSFVTYPVEHLCPAWHTWGEVFGPIERTDGGWISLETDVIEYSAFTVIAVTLAVVSSLLTLYLTASTTFITRKDSGVLSSSFPGSTGDDKGADSQLDGAAKPKVLYYAAGSGIPEVKTILSGFVIHALSVASGLSLGKEGPLVHIASCVGNIVSRFFSKYETNEGKRREILSAASAAGVAVAFGAPIGGVLFSLEEVSYFFPPKVMWRSFFCAMVAAMTLRFLDPFGSGKIVLFQVTYDKDWHAYELIPFLLLGVFGGVYGAYFSKLNYQWTRYVRNGTWLKFHPVVEVILVTLATTFLCFINPYTRMGGTELVYNLFAECRQGSANSHLGLCVLDPPTEAMPAIRAVFVALLVKGALTIVTFGIKLPAGIFIPTLGVGACAGRILGILVQWMQFSYPHSSLFSACKGDLDCVIPGLYAMVGAAAALSGVTRTTVSLAVIMFELTDTLTYAVPIMLSVLVAKSVADALEPKGIYDLVIESVPLLSNIPINDVTDRDVDVIHADHDNTVKSLRDQLAILVNAKKSDSGFPILKDDEEGQRMVGYIGASELEHALSIVADHSDKIIKFHVTTPGHGGPMTSSFSSLAETGSIDFGTDLFDFTCYMDQAPLTVLSNSPLELWSTLMVTTKGNILGLRDYLSPVLKESKFKEHGRITPEEFVAAGDFLAYKFPVWTWEKGDASKARDYLPADKQYLITRGVHCLRRATALAYTDADEDAERLLSFGDLSSTGNEADEWVETHAGRASTHDSAANLGVIPDVEDAAEDGVAHEMGGLSLGGSKGPNAADIPDMDEIPDMEEEDLEAGEDEATAATPSAGVIDSSEIEYYQTPRIWLIGYDENRTPLTPSQIFQDVSADHAFKTVTIEAFPHSTSLQAASVHPCKHASVMKKVIERMNAGVIEEQQAQRKFPSGTSKDKQKKWLFRRASGNGKDDKAGPGGEDEIEGMRVDFYLVVFLKFIASIVPTIEVDSTTAF</sequence>
<evidence type="ECO:0000256" key="5">
    <source>
        <dbReference type="ARBA" id="ARBA00022927"/>
    </source>
</evidence>
<dbReference type="InterPro" id="IPR046342">
    <property type="entry name" value="CBS_dom_sf"/>
</dbReference>
<keyword evidence="5" id="KW-0653">Protein transport</keyword>
<feature type="compositionally biased region" description="Polar residues" evidence="11">
    <location>
        <begin position="57"/>
        <end position="70"/>
    </location>
</feature>
<dbReference type="GO" id="GO:0006914">
    <property type="term" value="P:autophagy"/>
    <property type="evidence" value="ECO:0007669"/>
    <property type="project" value="UniProtKB-KW"/>
</dbReference>
<feature type="transmembrane region" description="Helical" evidence="12">
    <location>
        <begin position="730"/>
        <end position="754"/>
    </location>
</feature>
<dbReference type="EMBL" id="LUGG01000013">
    <property type="protein sequence ID" value="OBZ70518.1"/>
    <property type="molecule type" value="Genomic_DNA"/>
</dbReference>
<evidence type="ECO:0000313" key="14">
    <source>
        <dbReference type="Proteomes" id="UP000092993"/>
    </source>
</evidence>
<evidence type="ECO:0000256" key="3">
    <source>
        <dbReference type="ARBA" id="ARBA00022692"/>
    </source>
</evidence>
<evidence type="ECO:0000256" key="4">
    <source>
        <dbReference type="ARBA" id="ARBA00022786"/>
    </source>
</evidence>
<dbReference type="SUPFAM" id="SSF81340">
    <property type="entry name" value="Clc chloride channel"/>
    <property type="match status" value="1"/>
</dbReference>
<feature type="compositionally biased region" description="Polar residues" evidence="11">
    <location>
        <begin position="143"/>
        <end position="160"/>
    </location>
</feature>
<dbReference type="SUPFAM" id="SSF54631">
    <property type="entry name" value="CBS-domain pair"/>
    <property type="match status" value="1"/>
</dbReference>
<keyword evidence="7" id="KW-0072">Autophagy</keyword>
<dbReference type="Proteomes" id="UP000092993">
    <property type="component" value="Unassembled WGS sequence"/>
</dbReference>
<keyword evidence="8" id="KW-0406">Ion transport</keyword>
<protein>
    <submittedName>
        <fullName evidence="13">H(+)/Cl(-) exchange transporter 5</fullName>
    </submittedName>
</protein>
<feature type="transmembrane region" description="Helical" evidence="12">
    <location>
        <begin position="664"/>
        <end position="685"/>
    </location>
</feature>
<dbReference type="InterPro" id="IPR014743">
    <property type="entry name" value="Cl-channel_core"/>
</dbReference>
<dbReference type="GO" id="GO:0005247">
    <property type="term" value="F:voltage-gated chloride channel activity"/>
    <property type="evidence" value="ECO:0007669"/>
    <property type="project" value="TreeGrafter"/>
</dbReference>
<dbReference type="PRINTS" id="PR00762">
    <property type="entry name" value="CLCHANNEL"/>
</dbReference>
<feature type="region of interest" description="Disordered" evidence="11">
    <location>
        <begin position="1194"/>
        <end position="1229"/>
    </location>
</feature>
<evidence type="ECO:0000256" key="12">
    <source>
        <dbReference type="SAM" id="Phobius"/>
    </source>
</evidence>
<keyword evidence="6 12" id="KW-1133">Transmembrane helix</keyword>
<feature type="transmembrane region" description="Helical" evidence="12">
    <location>
        <begin position="537"/>
        <end position="556"/>
    </location>
</feature>
<evidence type="ECO:0000256" key="11">
    <source>
        <dbReference type="SAM" id="MobiDB-lite"/>
    </source>
</evidence>
<feature type="region of interest" description="Disordered" evidence="11">
    <location>
        <begin position="90"/>
        <end position="127"/>
    </location>
</feature>